<dbReference type="AlphaFoldDB" id="A0AA89BT46"/>
<dbReference type="PANTHER" id="PTHR34284">
    <property type="entry name" value="FG-GAP REPEAT-CONTAINING PROTEIN"/>
    <property type="match status" value="1"/>
</dbReference>
<keyword evidence="2" id="KW-0472">Membrane</keyword>
<feature type="transmembrane region" description="Helical" evidence="2">
    <location>
        <begin position="15"/>
        <end position="33"/>
    </location>
</feature>
<protein>
    <submittedName>
        <fullName evidence="3">Uncharacterized protein</fullName>
    </submittedName>
</protein>
<name>A0AA89BT46_PINIB</name>
<evidence type="ECO:0000256" key="1">
    <source>
        <dbReference type="SAM" id="MobiDB-lite"/>
    </source>
</evidence>
<comment type="caution">
    <text evidence="3">The sequence shown here is derived from an EMBL/GenBank/DDBJ whole genome shotgun (WGS) entry which is preliminary data.</text>
</comment>
<accession>A0AA89BT46</accession>
<evidence type="ECO:0000313" key="4">
    <source>
        <dbReference type="Proteomes" id="UP001186944"/>
    </source>
</evidence>
<keyword evidence="2" id="KW-1133">Transmembrane helix</keyword>
<dbReference type="InterPro" id="IPR028994">
    <property type="entry name" value="Integrin_alpha_N"/>
</dbReference>
<keyword evidence="4" id="KW-1185">Reference proteome</keyword>
<organism evidence="3 4">
    <name type="scientific">Pinctada imbricata</name>
    <name type="common">Atlantic pearl-oyster</name>
    <name type="synonym">Pinctada martensii</name>
    <dbReference type="NCBI Taxonomy" id="66713"/>
    <lineage>
        <taxon>Eukaryota</taxon>
        <taxon>Metazoa</taxon>
        <taxon>Spiralia</taxon>
        <taxon>Lophotrochozoa</taxon>
        <taxon>Mollusca</taxon>
        <taxon>Bivalvia</taxon>
        <taxon>Autobranchia</taxon>
        <taxon>Pteriomorphia</taxon>
        <taxon>Pterioida</taxon>
        <taxon>Pterioidea</taxon>
        <taxon>Pteriidae</taxon>
        <taxon>Pinctada</taxon>
    </lineage>
</organism>
<feature type="region of interest" description="Disordered" evidence="1">
    <location>
        <begin position="190"/>
        <end position="218"/>
    </location>
</feature>
<feature type="transmembrane region" description="Helical" evidence="2">
    <location>
        <begin position="616"/>
        <end position="635"/>
    </location>
</feature>
<dbReference type="SUPFAM" id="SSF69318">
    <property type="entry name" value="Integrin alpha N-terminal domain"/>
    <property type="match status" value="1"/>
</dbReference>
<dbReference type="PANTHER" id="PTHR34284:SF1">
    <property type="entry name" value="FG-GAP REPEAT-CONTAINING PROTEIN"/>
    <property type="match status" value="1"/>
</dbReference>
<keyword evidence="2" id="KW-0812">Transmembrane</keyword>
<feature type="compositionally biased region" description="Polar residues" evidence="1">
    <location>
        <begin position="209"/>
        <end position="218"/>
    </location>
</feature>
<gene>
    <name evidence="3" type="ORF">FSP39_017480</name>
</gene>
<reference evidence="3" key="1">
    <citation type="submission" date="2019-08" db="EMBL/GenBank/DDBJ databases">
        <title>The improved chromosome-level genome for the pearl oyster Pinctada fucata martensii using PacBio sequencing and Hi-C.</title>
        <authorList>
            <person name="Zheng Z."/>
        </authorList>
    </citation>
    <scope>NUCLEOTIDE SEQUENCE</scope>
    <source>
        <strain evidence="3">ZZ-2019</strain>
        <tissue evidence="3">Adductor muscle</tissue>
    </source>
</reference>
<evidence type="ECO:0000256" key="2">
    <source>
        <dbReference type="SAM" id="Phobius"/>
    </source>
</evidence>
<dbReference type="SUPFAM" id="SSF50998">
    <property type="entry name" value="Quinoprotein alcohol dehydrogenase-like"/>
    <property type="match status" value="1"/>
</dbReference>
<feature type="compositionally biased region" description="Polar residues" evidence="1">
    <location>
        <begin position="191"/>
        <end position="201"/>
    </location>
</feature>
<evidence type="ECO:0000313" key="3">
    <source>
        <dbReference type="EMBL" id="KAK3086371.1"/>
    </source>
</evidence>
<dbReference type="Proteomes" id="UP001186944">
    <property type="component" value="Unassembled WGS sequence"/>
</dbReference>
<sequence length="653" mass="74949">MGSVDEVWDRFSRLIKPQYIIFIVLCSIIGYLLRASDSYHLKPVWRKRSEPHHFYNKLNVLTLPEPAPQDEEDKTLPHVEVKVKIILPLTPMEDGGKSRPAAMGTGFTVPYASMMQIRKQIVVVLTTDWQIFCYDNNLELLWQQRLMNISHVEDTYEVKAMGILITSHNVKKNDQGLIIVGGSFTHKVHQVETSTKASETNSTEDDNEGQGNHTTEDNTLTHFSSFALSAKDGSIRWHHLPGDFGEIAPDIKDIHGDHHWKLALKRHRLHTGEAHWTEYKDELAKFLPHQWQRIGDTKLTLGRFQKGEDFLSQDEMRPSRHRSALTPQHIMGYAYGGQRPHSDHEHVESPNAVVIHNHNGVEVLNLLSGRPITELKLPEDKAIYVDFDHDGHFEQINWGQQEQLSPCYVEIWRFHPVKEKIDTLPVCRITRLFFTSSWAYDEDNLKKVNPLVIRSVAKKSGFFRYLLGHHLPTVSQKYDIITFASVGRISSWDKEGNANWQTLTRTGWAKAALDKKRNKEAQKEQFTEFMEEFLPSRTLMSLTVFDRQDVVVYSGWSEITVVSLVDGTELAEHSLPCQPTAPLVTGDFDNDGLNDIIVTCRLGYIGFTIHHRTNHIYTLLYALSVFCAILLLNWICSPQMFRGNYDDDSSDED</sequence>
<dbReference type="EMBL" id="VSWD01000012">
    <property type="protein sequence ID" value="KAK3086371.1"/>
    <property type="molecule type" value="Genomic_DNA"/>
</dbReference>
<proteinExistence type="predicted"/>
<dbReference type="InterPro" id="IPR011047">
    <property type="entry name" value="Quinoprotein_ADH-like_sf"/>
</dbReference>